<sequence>MAVLAGIVLPPTKHIFLLATNWFLLARWR</sequence>
<evidence type="ECO:0000313" key="2">
    <source>
        <dbReference type="Proteomes" id="UP000237000"/>
    </source>
</evidence>
<organism evidence="1 2">
    <name type="scientific">Trema orientale</name>
    <name type="common">Charcoal tree</name>
    <name type="synonym">Celtis orientalis</name>
    <dbReference type="NCBI Taxonomy" id="63057"/>
    <lineage>
        <taxon>Eukaryota</taxon>
        <taxon>Viridiplantae</taxon>
        <taxon>Streptophyta</taxon>
        <taxon>Embryophyta</taxon>
        <taxon>Tracheophyta</taxon>
        <taxon>Spermatophyta</taxon>
        <taxon>Magnoliopsida</taxon>
        <taxon>eudicotyledons</taxon>
        <taxon>Gunneridae</taxon>
        <taxon>Pentapetalae</taxon>
        <taxon>rosids</taxon>
        <taxon>fabids</taxon>
        <taxon>Rosales</taxon>
        <taxon>Cannabaceae</taxon>
        <taxon>Trema</taxon>
    </lineage>
</organism>
<keyword evidence="2" id="KW-1185">Reference proteome</keyword>
<gene>
    <name evidence="1" type="ORF">TorRG33x02_210010</name>
</gene>
<accession>A0A2P5ECA1</accession>
<protein>
    <submittedName>
        <fullName evidence="1">Uncharacterized protein</fullName>
    </submittedName>
</protein>
<evidence type="ECO:0000313" key="1">
    <source>
        <dbReference type="EMBL" id="PON83167.1"/>
    </source>
</evidence>
<dbReference type="AlphaFoldDB" id="A0A2P5ECA1"/>
<reference evidence="2" key="1">
    <citation type="submission" date="2016-06" db="EMBL/GenBank/DDBJ databases">
        <title>Parallel loss of symbiosis genes in relatives of nitrogen-fixing non-legume Parasponia.</title>
        <authorList>
            <person name="Van Velzen R."/>
            <person name="Holmer R."/>
            <person name="Bu F."/>
            <person name="Rutten L."/>
            <person name="Van Zeijl A."/>
            <person name="Liu W."/>
            <person name="Santuari L."/>
            <person name="Cao Q."/>
            <person name="Sharma T."/>
            <person name="Shen D."/>
            <person name="Roswanjaya Y."/>
            <person name="Wardhani T."/>
            <person name="Kalhor M.S."/>
            <person name="Jansen J."/>
            <person name="Van den Hoogen J."/>
            <person name="Gungor B."/>
            <person name="Hartog M."/>
            <person name="Hontelez J."/>
            <person name="Verver J."/>
            <person name="Yang W.-C."/>
            <person name="Schijlen E."/>
            <person name="Repin R."/>
            <person name="Schilthuizen M."/>
            <person name="Schranz E."/>
            <person name="Heidstra R."/>
            <person name="Miyata K."/>
            <person name="Fedorova E."/>
            <person name="Kohlen W."/>
            <person name="Bisseling T."/>
            <person name="Smit S."/>
            <person name="Geurts R."/>
        </authorList>
    </citation>
    <scope>NUCLEOTIDE SEQUENCE [LARGE SCALE GENOMIC DNA]</scope>
    <source>
        <strain evidence="2">cv. RG33-2</strain>
    </source>
</reference>
<dbReference type="InParanoid" id="A0A2P5ECA1"/>
<dbReference type="Proteomes" id="UP000237000">
    <property type="component" value="Unassembled WGS sequence"/>
</dbReference>
<dbReference type="EMBL" id="JXTC01000182">
    <property type="protein sequence ID" value="PON83167.1"/>
    <property type="molecule type" value="Genomic_DNA"/>
</dbReference>
<proteinExistence type="predicted"/>
<name>A0A2P5ECA1_TREOI</name>
<comment type="caution">
    <text evidence="1">The sequence shown here is derived from an EMBL/GenBank/DDBJ whole genome shotgun (WGS) entry which is preliminary data.</text>
</comment>